<protein>
    <submittedName>
        <fullName evidence="1">Uncharacterized protein</fullName>
    </submittedName>
</protein>
<evidence type="ECO:0000313" key="1">
    <source>
        <dbReference type="EMBL" id="KAF2893090.1"/>
    </source>
</evidence>
<proteinExistence type="predicted"/>
<accession>A0A8K0CT01</accession>
<dbReference type="EMBL" id="VTPC01008252">
    <property type="protein sequence ID" value="KAF2893090.1"/>
    <property type="molecule type" value="Genomic_DNA"/>
</dbReference>
<dbReference type="Proteomes" id="UP000801492">
    <property type="component" value="Unassembled WGS sequence"/>
</dbReference>
<sequence length="86" mass="10219">MNDPIDLEATGSDSYQSDLCPELIELRKTEFLNQLAEANREEIEKATQLQKEYPRWFVEKRKQLTASMVNLEEYANYKIRHLEVQQ</sequence>
<evidence type="ECO:0000313" key="2">
    <source>
        <dbReference type="Proteomes" id="UP000801492"/>
    </source>
</evidence>
<dbReference type="AlphaFoldDB" id="A0A8K0CT01"/>
<keyword evidence="2" id="KW-1185">Reference proteome</keyword>
<name>A0A8K0CT01_IGNLU</name>
<comment type="caution">
    <text evidence="1">The sequence shown here is derived from an EMBL/GenBank/DDBJ whole genome shotgun (WGS) entry which is preliminary data.</text>
</comment>
<gene>
    <name evidence="1" type="ORF">ILUMI_13075</name>
</gene>
<organism evidence="1 2">
    <name type="scientific">Ignelater luminosus</name>
    <name type="common">Cucubano</name>
    <name type="synonym">Pyrophorus luminosus</name>
    <dbReference type="NCBI Taxonomy" id="2038154"/>
    <lineage>
        <taxon>Eukaryota</taxon>
        <taxon>Metazoa</taxon>
        <taxon>Ecdysozoa</taxon>
        <taxon>Arthropoda</taxon>
        <taxon>Hexapoda</taxon>
        <taxon>Insecta</taxon>
        <taxon>Pterygota</taxon>
        <taxon>Neoptera</taxon>
        <taxon>Endopterygota</taxon>
        <taxon>Coleoptera</taxon>
        <taxon>Polyphaga</taxon>
        <taxon>Elateriformia</taxon>
        <taxon>Elateroidea</taxon>
        <taxon>Elateridae</taxon>
        <taxon>Agrypninae</taxon>
        <taxon>Pyrophorini</taxon>
        <taxon>Ignelater</taxon>
    </lineage>
</organism>
<reference evidence="1" key="1">
    <citation type="submission" date="2019-08" db="EMBL/GenBank/DDBJ databases">
        <title>The genome of the North American firefly Photinus pyralis.</title>
        <authorList>
            <consortium name="Photinus pyralis genome working group"/>
            <person name="Fallon T.R."/>
            <person name="Sander Lower S.E."/>
            <person name="Weng J.-K."/>
        </authorList>
    </citation>
    <scope>NUCLEOTIDE SEQUENCE</scope>
    <source>
        <strain evidence="1">TRF0915ILg1</strain>
        <tissue evidence="1">Whole body</tissue>
    </source>
</reference>